<organism evidence="1 2">
    <name type="scientific">Pyrocoelia pectoralis</name>
    <dbReference type="NCBI Taxonomy" id="417401"/>
    <lineage>
        <taxon>Eukaryota</taxon>
        <taxon>Metazoa</taxon>
        <taxon>Ecdysozoa</taxon>
        <taxon>Arthropoda</taxon>
        <taxon>Hexapoda</taxon>
        <taxon>Insecta</taxon>
        <taxon>Pterygota</taxon>
        <taxon>Neoptera</taxon>
        <taxon>Endopterygota</taxon>
        <taxon>Coleoptera</taxon>
        <taxon>Polyphaga</taxon>
        <taxon>Elateriformia</taxon>
        <taxon>Elateroidea</taxon>
        <taxon>Lampyridae</taxon>
        <taxon>Lampyrinae</taxon>
        <taxon>Pyrocoelia</taxon>
    </lineage>
</organism>
<dbReference type="InterPro" id="IPR052852">
    <property type="entry name" value="SSU_Processome_Comp"/>
</dbReference>
<proteinExistence type="predicted"/>
<evidence type="ECO:0000313" key="1">
    <source>
        <dbReference type="EMBL" id="KAK5650913.1"/>
    </source>
</evidence>
<dbReference type="InterPro" id="IPR027973">
    <property type="entry name" value="FSAF1-like"/>
</dbReference>
<dbReference type="Pfam" id="PF15375">
    <property type="entry name" value="FSAF1"/>
    <property type="match status" value="1"/>
</dbReference>
<keyword evidence="2" id="KW-1185">Reference proteome</keyword>
<name>A0AAN7VXB2_9COLE</name>
<gene>
    <name evidence="1" type="ORF">RI129_001942</name>
</gene>
<dbReference type="EMBL" id="JAVRBK010000001">
    <property type="protein sequence ID" value="KAK5650913.1"/>
    <property type="molecule type" value="Genomic_DNA"/>
</dbReference>
<sequence>MDNSVDFIPTKSSMLNKDCNKDFESVTFTSYKKKIKPTTSTSSPTSKSKKNDFFDVKKARYEVLKFGISGFEQHKKEEAKIRLAIKLGAKPPKNKYKNYKALLEERKKEKEMKDDNLKFQQLGKDQQGKSLVKTKKAHRKNIIKGSLLESYGTTKVKSKR</sequence>
<protein>
    <submittedName>
        <fullName evidence="1">Uncharacterized protein</fullName>
    </submittedName>
</protein>
<dbReference type="AlphaFoldDB" id="A0AAN7VXB2"/>
<dbReference type="PANTHER" id="PTHR28366:SF1">
    <property type="entry name" value="CHROMOSOME 1 OPEN READING FRAME 131"/>
    <property type="match status" value="1"/>
</dbReference>
<evidence type="ECO:0000313" key="2">
    <source>
        <dbReference type="Proteomes" id="UP001329430"/>
    </source>
</evidence>
<accession>A0AAN7VXB2</accession>
<dbReference type="PANTHER" id="PTHR28366">
    <property type="entry name" value="CHROMOSOME 1 OPEN READING FRAME 131"/>
    <property type="match status" value="1"/>
</dbReference>
<dbReference type="Proteomes" id="UP001329430">
    <property type="component" value="Chromosome 1"/>
</dbReference>
<comment type="caution">
    <text evidence="1">The sequence shown here is derived from an EMBL/GenBank/DDBJ whole genome shotgun (WGS) entry which is preliminary data.</text>
</comment>
<reference evidence="1 2" key="1">
    <citation type="journal article" date="2024" name="Insects">
        <title>An Improved Chromosome-Level Genome Assembly of the Firefly Pyrocoelia pectoralis.</title>
        <authorList>
            <person name="Fu X."/>
            <person name="Meyer-Rochow V.B."/>
            <person name="Ballantyne L."/>
            <person name="Zhu X."/>
        </authorList>
    </citation>
    <scope>NUCLEOTIDE SEQUENCE [LARGE SCALE GENOMIC DNA]</scope>
    <source>
        <strain evidence="1">XCY_ONT2</strain>
    </source>
</reference>